<dbReference type="GO" id="GO:0051301">
    <property type="term" value="P:cell division"/>
    <property type="evidence" value="ECO:0007669"/>
    <property type="project" value="UniProtKB-KW"/>
</dbReference>
<feature type="region of interest" description="Disordered" evidence="11">
    <location>
        <begin position="1"/>
        <end position="20"/>
    </location>
</feature>
<dbReference type="Pfam" id="PF05786">
    <property type="entry name" value="Cnd2"/>
    <property type="match status" value="2"/>
</dbReference>
<evidence type="ECO:0000256" key="6">
    <source>
        <dbReference type="ARBA" id="ARBA00022490"/>
    </source>
</evidence>
<evidence type="ECO:0000313" key="12">
    <source>
        <dbReference type="EMBL" id="CAG8705227.1"/>
    </source>
</evidence>
<evidence type="ECO:0000256" key="4">
    <source>
        <dbReference type="ARBA" id="ARBA00016065"/>
    </source>
</evidence>
<feature type="compositionally biased region" description="Acidic residues" evidence="11">
    <location>
        <begin position="132"/>
        <end position="144"/>
    </location>
</feature>
<comment type="subcellular location">
    <subcellularLocation>
        <location evidence="1">Chromosome</location>
    </subcellularLocation>
    <subcellularLocation>
        <location evidence="2">Cytoplasm</location>
    </subcellularLocation>
</comment>
<keyword evidence="9" id="KW-0226">DNA condensation</keyword>
<sequence length="352" mass="39624">MPRHSLKNFSKTNVPLNDDASELGSRRISLVDSTRSKTLNVSVGSSTPVKAFSSGIQNTKMATDNKINSNDNCMLELIDYFHEMTLLKEGDSINFQKTSRILDGCVKIYTSRVDSVATETGKLLSGLANSSENDDNDDNDGDGDVDPRSRTLKKTTTTLAKDYSALSRDSILDVDLFDEVDMNPDTRLTEKDFAMAMASNENESYNYSDSAFIRNWAGPDIGSQKEQIKLAEEVSHGHLLPDDMHFSSKQFNHLFLKPKFMLNSKHQYKAQPEPVSDDDRTDVKKLKENIWKMLADNTTFSGVICDLKKEYPQKEMKDISVPLCFVSLLHFANEKNLEISNNDELTDLYIVN</sequence>
<dbReference type="OrthoDB" id="362021at2759"/>
<feature type="region of interest" description="Disordered" evidence="11">
    <location>
        <begin position="127"/>
        <end position="150"/>
    </location>
</feature>
<dbReference type="PANTHER" id="PTHR13108:SF9">
    <property type="entry name" value="CONDENSIN COMPLEX SUBUNIT 2"/>
    <property type="match status" value="1"/>
</dbReference>
<dbReference type="AlphaFoldDB" id="A0A9N9HTN6"/>
<evidence type="ECO:0000256" key="7">
    <source>
        <dbReference type="ARBA" id="ARBA00022618"/>
    </source>
</evidence>
<dbReference type="GO" id="GO:0000796">
    <property type="term" value="C:condensin complex"/>
    <property type="evidence" value="ECO:0007669"/>
    <property type="project" value="InterPro"/>
</dbReference>
<organism evidence="12 13">
    <name type="scientific">Funneliformis caledonium</name>
    <dbReference type="NCBI Taxonomy" id="1117310"/>
    <lineage>
        <taxon>Eukaryota</taxon>
        <taxon>Fungi</taxon>
        <taxon>Fungi incertae sedis</taxon>
        <taxon>Mucoromycota</taxon>
        <taxon>Glomeromycotina</taxon>
        <taxon>Glomeromycetes</taxon>
        <taxon>Glomerales</taxon>
        <taxon>Glomeraceae</taxon>
        <taxon>Funneliformis</taxon>
    </lineage>
</organism>
<reference evidence="12" key="1">
    <citation type="submission" date="2021-06" db="EMBL/GenBank/DDBJ databases">
        <authorList>
            <person name="Kallberg Y."/>
            <person name="Tangrot J."/>
            <person name="Rosling A."/>
        </authorList>
    </citation>
    <scope>NUCLEOTIDE SEQUENCE</scope>
    <source>
        <strain evidence="12">UK204</strain>
    </source>
</reference>
<keyword evidence="10" id="KW-0131">Cell cycle</keyword>
<gene>
    <name evidence="12" type="ORF">FCALED_LOCUS13671</name>
</gene>
<evidence type="ECO:0000256" key="11">
    <source>
        <dbReference type="SAM" id="MobiDB-lite"/>
    </source>
</evidence>
<evidence type="ECO:0000256" key="5">
    <source>
        <dbReference type="ARBA" id="ARBA00022454"/>
    </source>
</evidence>
<dbReference type="EMBL" id="CAJVPQ010008278">
    <property type="protein sequence ID" value="CAG8705227.1"/>
    <property type="molecule type" value="Genomic_DNA"/>
</dbReference>
<accession>A0A9N9HTN6</accession>
<comment type="similarity">
    <text evidence="3">Belongs to the CND2 (condensin subunit 2) family.</text>
</comment>
<evidence type="ECO:0000256" key="10">
    <source>
        <dbReference type="ARBA" id="ARBA00023306"/>
    </source>
</evidence>
<protein>
    <recommendedName>
        <fullName evidence="4">Condensin complex subunit 2</fullName>
    </recommendedName>
</protein>
<dbReference type="GO" id="GO:0003682">
    <property type="term" value="F:chromatin binding"/>
    <property type="evidence" value="ECO:0007669"/>
    <property type="project" value="TreeGrafter"/>
</dbReference>
<dbReference type="GO" id="GO:0007076">
    <property type="term" value="P:mitotic chromosome condensation"/>
    <property type="evidence" value="ECO:0007669"/>
    <property type="project" value="InterPro"/>
</dbReference>
<evidence type="ECO:0000256" key="8">
    <source>
        <dbReference type="ARBA" id="ARBA00022776"/>
    </source>
</evidence>
<keyword evidence="5" id="KW-0158">Chromosome</keyword>
<evidence type="ECO:0000256" key="1">
    <source>
        <dbReference type="ARBA" id="ARBA00004286"/>
    </source>
</evidence>
<evidence type="ECO:0000313" key="13">
    <source>
        <dbReference type="Proteomes" id="UP000789570"/>
    </source>
</evidence>
<evidence type="ECO:0000256" key="2">
    <source>
        <dbReference type="ARBA" id="ARBA00004496"/>
    </source>
</evidence>
<dbReference type="InterPro" id="IPR022816">
    <property type="entry name" value="Condensin_barren_su2"/>
</dbReference>
<keyword evidence="8" id="KW-0498">Mitosis</keyword>
<keyword evidence="7" id="KW-0132">Cell division</keyword>
<dbReference type="PANTHER" id="PTHR13108">
    <property type="entry name" value="CONDENSIN COMPLEX SUBUNIT 2"/>
    <property type="match status" value="1"/>
</dbReference>
<dbReference type="Proteomes" id="UP000789570">
    <property type="component" value="Unassembled WGS sequence"/>
</dbReference>
<dbReference type="GO" id="GO:0005737">
    <property type="term" value="C:cytoplasm"/>
    <property type="evidence" value="ECO:0007669"/>
    <property type="project" value="UniProtKB-SubCell"/>
</dbReference>
<keyword evidence="13" id="KW-1185">Reference proteome</keyword>
<comment type="caution">
    <text evidence="12">The sequence shown here is derived from an EMBL/GenBank/DDBJ whole genome shotgun (WGS) entry which is preliminary data.</text>
</comment>
<keyword evidence="6" id="KW-0963">Cytoplasm</keyword>
<evidence type="ECO:0000256" key="3">
    <source>
        <dbReference type="ARBA" id="ARBA00009471"/>
    </source>
</evidence>
<proteinExistence type="inferred from homology"/>
<evidence type="ECO:0000256" key="9">
    <source>
        <dbReference type="ARBA" id="ARBA00023067"/>
    </source>
</evidence>
<name>A0A9N9HTN6_9GLOM</name>